<comment type="caution">
    <text evidence="7">The sequence shown here is derived from an EMBL/GenBank/DDBJ whole genome shotgun (WGS) entry which is preliminary data.</text>
</comment>
<dbReference type="PANTHER" id="PTHR48105">
    <property type="entry name" value="THIOREDOXIN REDUCTASE 1-RELATED-RELATED"/>
    <property type="match status" value="1"/>
</dbReference>
<accession>A0A554XKN9</accession>
<dbReference type="AlphaFoldDB" id="A0A554XKN9"/>
<feature type="binding site" evidence="5">
    <location>
        <position position="134"/>
    </location>
    <ligand>
        <name>FAD</name>
        <dbReference type="ChEBI" id="CHEBI:57692"/>
    </ligand>
</feature>
<dbReference type="GO" id="GO:0004324">
    <property type="term" value="F:ferredoxin-NADP+ reductase activity"/>
    <property type="evidence" value="ECO:0007669"/>
    <property type="project" value="UniProtKB-UniRule"/>
</dbReference>
<feature type="binding site" evidence="5">
    <location>
        <position position="35"/>
    </location>
    <ligand>
        <name>FAD</name>
        <dbReference type="ChEBI" id="CHEBI:57692"/>
    </ligand>
</feature>
<sequence>MNAIRTDAIVIGAGPVGLYQAFQLGLQEVRVHVVDALPYAGGQCTALYPTKPIYDLPGIVACDGASLTERLLRQLQPLQVPLHLGQVVTQLQRRADTANGGAAPPGDPRFRLQTSAGLVFECDAIVIAAGAGAFLPRKVPLVDLSPWEGDQVRYDEVSPEVWAGHNVVVLGGTASAAECALQIAEGGAAHVTLVHRTDRFDIDAALDERLQSAIGAGWIRLALGQPIGAIAGDDGRLQALEIATADDQRRAVPLDLLLPRLGLSPQLGPIAEWGLALQRKHLPVDTERFATSEPGIFAVGDVNTYPGKRKLIVCGFHEATLAAFAVAQWLRPNERIVLEYTTTSTRLQRLLGVAR</sequence>
<dbReference type="OrthoDB" id="9806179at2"/>
<dbReference type="GO" id="GO:0050661">
    <property type="term" value="F:NADP binding"/>
    <property type="evidence" value="ECO:0007669"/>
    <property type="project" value="UniProtKB-UniRule"/>
</dbReference>
<comment type="subunit">
    <text evidence="5">Homodimer.</text>
</comment>
<evidence type="ECO:0000256" key="1">
    <source>
        <dbReference type="ARBA" id="ARBA00022630"/>
    </source>
</evidence>
<dbReference type="RefSeq" id="WP_144327064.1">
    <property type="nucleotide sequence ID" value="NZ_VJON01000001.1"/>
</dbReference>
<evidence type="ECO:0000256" key="3">
    <source>
        <dbReference type="ARBA" id="ARBA00022857"/>
    </source>
</evidence>
<dbReference type="Proteomes" id="UP000318294">
    <property type="component" value="Unassembled WGS sequence"/>
</dbReference>
<evidence type="ECO:0000256" key="2">
    <source>
        <dbReference type="ARBA" id="ARBA00022827"/>
    </source>
</evidence>
<dbReference type="HAMAP" id="MF_01685">
    <property type="entry name" value="FENR2"/>
    <property type="match status" value="1"/>
</dbReference>
<dbReference type="Gene3D" id="3.50.50.60">
    <property type="entry name" value="FAD/NAD(P)-binding domain"/>
    <property type="match status" value="2"/>
</dbReference>
<dbReference type="InterPro" id="IPR022890">
    <property type="entry name" value="Fd--NADP_Rdtase_type_2"/>
</dbReference>
<feature type="binding site" evidence="5">
    <location>
        <position position="43"/>
    </location>
    <ligand>
        <name>FAD</name>
        <dbReference type="ChEBI" id="CHEBI:57692"/>
    </ligand>
</feature>
<proteinExistence type="inferred from homology"/>
<dbReference type="InterPro" id="IPR023753">
    <property type="entry name" value="FAD/NAD-binding_dom"/>
</dbReference>
<feature type="binding site" evidence="5">
    <location>
        <position position="342"/>
    </location>
    <ligand>
        <name>FAD</name>
        <dbReference type="ChEBI" id="CHEBI:57692"/>
    </ligand>
</feature>
<gene>
    <name evidence="7" type="ORF">Tchar_00013</name>
</gene>
<reference evidence="7 8" key="1">
    <citation type="submission" date="2019-07" db="EMBL/GenBank/DDBJ databases">
        <title>Tepidimonas charontis SPSP-6 draft genome.</title>
        <authorList>
            <person name="Da Costa M.S."/>
            <person name="Froufe H.J.C."/>
            <person name="Egas C."/>
            <person name="Albuquerque L."/>
        </authorList>
    </citation>
    <scope>NUCLEOTIDE SEQUENCE [LARGE SCALE GENOMIC DNA]</scope>
    <source>
        <strain evidence="7 8">SPSP-6</strain>
    </source>
</reference>
<keyword evidence="3 5" id="KW-0521">NADP</keyword>
<comment type="cofactor">
    <cofactor evidence="5">
        <name>FAD</name>
        <dbReference type="ChEBI" id="CHEBI:57692"/>
    </cofactor>
    <text evidence="5">Binds 1 FAD per subunit.</text>
</comment>
<feature type="domain" description="FAD/NAD(P)-binding" evidence="6">
    <location>
        <begin position="7"/>
        <end position="306"/>
    </location>
</feature>
<dbReference type="GO" id="GO:0050660">
    <property type="term" value="F:flavin adenine dinucleotide binding"/>
    <property type="evidence" value="ECO:0007669"/>
    <property type="project" value="UniProtKB-UniRule"/>
</dbReference>
<keyword evidence="2 5" id="KW-0274">FAD</keyword>
<comment type="catalytic activity">
    <reaction evidence="5">
        <text>2 reduced [2Fe-2S]-[ferredoxin] + NADP(+) + H(+) = 2 oxidized [2Fe-2S]-[ferredoxin] + NADPH</text>
        <dbReference type="Rhea" id="RHEA:20125"/>
        <dbReference type="Rhea" id="RHEA-COMP:10000"/>
        <dbReference type="Rhea" id="RHEA-COMP:10001"/>
        <dbReference type="ChEBI" id="CHEBI:15378"/>
        <dbReference type="ChEBI" id="CHEBI:33737"/>
        <dbReference type="ChEBI" id="CHEBI:33738"/>
        <dbReference type="ChEBI" id="CHEBI:57783"/>
        <dbReference type="ChEBI" id="CHEBI:58349"/>
        <dbReference type="EC" id="1.18.1.2"/>
    </reaction>
</comment>
<evidence type="ECO:0000313" key="8">
    <source>
        <dbReference type="Proteomes" id="UP000318294"/>
    </source>
</evidence>
<keyword evidence="4 5" id="KW-0560">Oxidoreductase</keyword>
<evidence type="ECO:0000256" key="5">
    <source>
        <dbReference type="HAMAP-Rule" id="MF_01685"/>
    </source>
</evidence>
<keyword evidence="1 5" id="KW-0285">Flavoprotein</keyword>
<dbReference type="PRINTS" id="PR00368">
    <property type="entry name" value="FADPNR"/>
</dbReference>
<evidence type="ECO:0000259" key="6">
    <source>
        <dbReference type="Pfam" id="PF07992"/>
    </source>
</evidence>
<feature type="binding site" evidence="5">
    <location>
        <position position="48"/>
    </location>
    <ligand>
        <name>FAD</name>
        <dbReference type="ChEBI" id="CHEBI:57692"/>
    </ligand>
</feature>
<dbReference type="EMBL" id="VJON01000001">
    <property type="protein sequence ID" value="TSE36393.1"/>
    <property type="molecule type" value="Genomic_DNA"/>
</dbReference>
<feature type="binding site" evidence="5">
    <location>
        <position position="301"/>
    </location>
    <ligand>
        <name>FAD</name>
        <dbReference type="ChEBI" id="CHEBI:57692"/>
    </ligand>
</feature>
<dbReference type="EC" id="1.18.1.2" evidence="5"/>
<dbReference type="Pfam" id="PF07992">
    <property type="entry name" value="Pyr_redox_2"/>
    <property type="match status" value="1"/>
</dbReference>
<dbReference type="InterPro" id="IPR036188">
    <property type="entry name" value="FAD/NAD-bd_sf"/>
</dbReference>
<protein>
    <recommendedName>
        <fullName evidence="5">Ferredoxin--NADP reductase</fullName>
        <shortName evidence="5">FNR</shortName>
        <shortName evidence="5">Fd-NADP(+) reductase</shortName>
        <ecNumber evidence="5">1.18.1.2</ecNumber>
    </recommendedName>
</protein>
<evidence type="ECO:0000313" key="7">
    <source>
        <dbReference type="EMBL" id="TSE36393.1"/>
    </source>
</evidence>
<comment type="similarity">
    <text evidence="5">Belongs to the ferredoxin--NADP reductase type 2 family.</text>
</comment>
<feature type="binding site" evidence="5">
    <location>
        <position position="88"/>
    </location>
    <ligand>
        <name>FAD</name>
        <dbReference type="ChEBI" id="CHEBI:57692"/>
    </ligand>
</feature>
<comment type="caution">
    <text evidence="5">Lacks conserved residue(s) required for the propagation of feature annotation.</text>
</comment>
<dbReference type="PRINTS" id="PR00469">
    <property type="entry name" value="PNDRDTASEII"/>
</dbReference>
<dbReference type="InterPro" id="IPR050097">
    <property type="entry name" value="Ferredoxin-NADP_redctase_2"/>
</dbReference>
<dbReference type="SUPFAM" id="SSF51905">
    <property type="entry name" value="FAD/NAD(P)-binding domain"/>
    <property type="match status" value="1"/>
</dbReference>
<keyword evidence="8" id="KW-1185">Reference proteome</keyword>
<name>A0A554XKN9_9BURK</name>
<organism evidence="7 8">
    <name type="scientific">Tepidimonas charontis</name>
    <dbReference type="NCBI Taxonomy" id="2267262"/>
    <lineage>
        <taxon>Bacteria</taxon>
        <taxon>Pseudomonadati</taxon>
        <taxon>Pseudomonadota</taxon>
        <taxon>Betaproteobacteria</taxon>
        <taxon>Burkholderiales</taxon>
        <taxon>Tepidimonas</taxon>
    </lineage>
</organism>
<evidence type="ECO:0000256" key="4">
    <source>
        <dbReference type="ARBA" id="ARBA00023002"/>
    </source>
</evidence>